<keyword evidence="3 6" id="KW-0812">Transmembrane</keyword>
<evidence type="ECO:0000259" key="8">
    <source>
        <dbReference type="Pfam" id="PF02743"/>
    </source>
</evidence>
<organism evidence="10 11">
    <name type="scientific">Cohnella xylanilytica</name>
    <dbReference type="NCBI Taxonomy" id="557555"/>
    <lineage>
        <taxon>Bacteria</taxon>
        <taxon>Bacillati</taxon>
        <taxon>Bacillota</taxon>
        <taxon>Bacilli</taxon>
        <taxon>Bacillales</taxon>
        <taxon>Paenibacillaceae</taxon>
        <taxon>Cohnella</taxon>
    </lineage>
</organism>
<dbReference type="PANTHER" id="PTHR34220:SF7">
    <property type="entry name" value="SENSOR HISTIDINE KINASE YPDA"/>
    <property type="match status" value="1"/>
</dbReference>
<evidence type="ECO:0000259" key="9">
    <source>
        <dbReference type="Pfam" id="PF06580"/>
    </source>
</evidence>
<evidence type="ECO:0000256" key="5">
    <source>
        <dbReference type="ARBA" id="ARBA00023136"/>
    </source>
</evidence>
<evidence type="ECO:0000256" key="6">
    <source>
        <dbReference type="SAM" id="Phobius"/>
    </source>
</evidence>
<proteinExistence type="predicted"/>
<accession>A0A841UAG4</accession>
<comment type="caution">
    <text evidence="10">The sequence shown here is derived from an EMBL/GenBank/DDBJ whole genome shotgun (WGS) entry which is preliminary data.</text>
</comment>
<evidence type="ECO:0000313" key="11">
    <source>
        <dbReference type="Proteomes" id="UP000553776"/>
    </source>
</evidence>
<dbReference type="InterPro" id="IPR050640">
    <property type="entry name" value="Bact_2-comp_sensor_kinase"/>
</dbReference>
<protein>
    <submittedName>
        <fullName evidence="10">Histidine kinase</fullName>
    </submittedName>
</protein>
<dbReference type="Gene3D" id="3.30.565.10">
    <property type="entry name" value="Histidine kinase-like ATPase, C-terminal domain"/>
    <property type="match status" value="1"/>
</dbReference>
<feature type="domain" description="Cache" evidence="8">
    <location>
        <begin position="50"/>
        <end position="267"/>
    </location>
</feature>
<sequence length="585" mass="66575">MKLGSLAQRTSLRTKLFLTFFPLLLLILGSFLVYVNWFVVQPLREKTVDETLLTAEKLSEQLDDYLDVQNQLSQRLLANARLFEAMDLERNPAYTRLARVRMLKEAMFQALGPSMDIRDMAVYDLNGIPVASYLGTNVPLDLKSITREPKYAEALNGSHYILYMTQSDTMAFVRSIINVDGEIFGYLSILLDNAYMQRVADGVLGSDVYVVDAEGSVVLKSTHADKTYPQERLGREWSGSGIYTDGSDDRYVAYQKSDNNGWTTVVVTSKESALGSVNSVRNISIIVIVSLTLFSFAYLYFSASNFVLPIRRLRAQIMRMNYSNLNLQSDSKLQNNDLVLLNEAFGELLDRLQTSIEREKLAVHEEAMARNSALQAHIAPHFIHNALYLISIASQEGKNEAVSDMCKQLSESLRYIVSSPYKHVSMLEEIEHTRRYLSLVERNYEEDLQWEIDMDPSADAIQLPRLVIQPFVENCIEHAFNRTDPPWTIRIQVKLYNGLWAIEIGDNGQGLRPEEIKAIMDKIEQSDHGIQDMKRESLGIGSMGIVNTVNRLKLMYKNRLFFNIFNNADQGATVQIIASLKRDFY</sequence>
<keyword evidence="11" id="KW-1185">Reference proteome</keyword>
<dbReference type="Pfam" id="PF02518">
    <property type="entry name" value="HATPase_c"/>
    <property type="match status" value="1"/>
</dbReference>
<name>A0A841UAG4_9BACL</name>
<comment type="subcellular location">
    <subcellularLocation>
        <location evidence="1">Cell membrane</location>
        <topology evidence="1">Multi-pass membrane protein</topology>
    </subcellularLocation>
</comment>
<evidence type="ECO:0000256" key="1">
    <source>
        <dbReference type="ARBA" id="ARBA00004651"/>
    </source>
</evidence>
<feature type="domain" description="Histidine kinase/HSP90-like ATPase" evidence="7">
    <location>
        <begin position="465"/>
        <end position="548"/>
    </location>
</feature>
<dbReference type="Proteomes" id="UP000553776">
    <property type="component" value="Unassembled WGS sequence"/>
</dbReference>
<keyword evidence="10" id="KW-0418">Kinase</keyword>
<dbReference type="EMBL" id="JACJVR010000106">
    <property type="protein sequence ID" value="MBB6694920.1"/>
    <property type="molecule type" value="Genomic_DNA"/>
</dbReference>
<evidence type="ECO:0000256" key="3">
    <source>
        <dbReference type="ARBA" id="ARBA00022692"/>
    </source>
</evidence>
<dbReference type="Gene3D" id="6.10.340.10">
    <property type="match status" value="1"/>
</dbReference>
<dbReference type="InterPro" id="IPR036890">
    <property type="entry name" value="HATPase_C_sf"/>
</dbReference>
<gene>
    <name evidence="10" type="ORF">H7B90_26335</name>
</gene>
<keyword evidence="10" id="KW-0808">Transferase</keyword>
<dbReference type="SUPFAM" id="SSF55874">
    <property type="entry name" value="ATPase domain of HSP90 chaperone/DNA topoisomerase II/histidine kinase"/>
    <property type="match status" value="1"/>
</dbReference>
<dbReference type="Pfam" id="PF06580">
    <property type="entry name" value="His_kinase"/>
    <property type="match status" value="1"/>
</dbReference>
<dbReference type="GO" id="GO:0005886">
    <property type="term" value="C:plasma membrane"/>
    <property type="evidence" value="ECO:0007669"/>
    <property type="project" value="UniProtKB-SubCell"/>
</dbReference>
<evidence type="ECO:0000256" key="2">
    <source>
        <dbReference type="ARBA" id="ARBA00022475"/>
    </source>
</evidence>
<dbReference type="AlphaFoldDB" id="A0A841UAG4"/>
<dbReference type="PANTHER" id="PTHR34220">
    <property type="entry name" value="SENSOR HISTIDINE KINASE YPDA"/>
    <property type="match status" value="1"/>
</dbReference>
<dbReference type="InterPro" id="IPR033479">
    <property type="entry name" value="dCache_1"/>
</dbReference>
<keyword evidence="4 6" id="KW-1133">Transmembrane helix</keyword>
<dbReference type="InterPro" id="IPR010559">
    <property type="entry name" value="Sig_transdc_His_kin_internal"/>
</dbReference>
<feature type="transmembrane region" description="Helical" evidence="6">
    <location>
        <begin position="16"/>
        <end position="39"/>
    </location>
</feature>
<dbReference type="Pfam" id="PF02743">
    <property type="entry name" value="dCache_1"/>
    <property type="match status" value="1"/>
</dbReference>
<reference evidence="10 11" key="1">
    <citation type="submission" date="2020-08" db="EMBL/GenBank/DDBJ databases">
        <title>Cohnella phylogeny.</title>
        <authorList>
            <person name="Dunlap C."/>
        </authorList>
    </citation>
    <scope>NUCLEOTIDE SEQUENCE [LARGE SCALE GENOMIC DNA]</scope>
    <source>
        <strain evidence="10 11">DSM 25239</strain>
    </source>
</reference>
<evidence type="ECO:0000256" key="4">
    <source>
        <dbReference type="ARBA" id="ARBA00022989"/>
    </source>
</evidence>
<evidence type="ECO:0000313" key="10">
    <source>
        <dbReference type="EMBL" id="MBB6694920.1"/>
    </source>
</evidence>
<feature type="domain" description="Signal transduction histidine kinase internal region" evidence="9">
    <location>
        <begin position="371"/>
        <end position="447"/>
    </location>
</feature>
<keyword evidence="2" id="KW-1003">Cell membrane</keyword>
<evidence type="ECO:0000259" key="7">
    <source>
        <dbReference type="Pfam" id="PF02518"/>
    </source>
</evidence>
<keyword evidence="5 6" id="KW-0472">Membrane</keyword>
<dbReference type="GO" id="GO:0000155">
    <property type="term" value="F:phosphorelay sensor kinase activity"/>
    <property type="evidence" value="ECO:0007669"/>
    <property type="project" value="InterPro"/>
</dbReference>
<dbReference type="InterPro" id="IPR003594">
    <property type="entry name" value="HATPase_dom"/>
</dbReference>
<feature type="transmembrane region" description="Helical" evidence="6">
    <location>
        <begin position="285"/>
        <end position="310"/>
    </location>
</feature>